<keyword evidence="3 5" id="KW-0378">Hydrolase</keyword>
<keyword evidence="6" id="KW-0732">Signal</keyword>
<gene>
    <name evidence="7" type="primary">abnA</name>
    <name evidence="7" type="ORF">GCM10011506_17750</name>
</gene>
<sequence length="339" mass="38029">MMEKIKIGFRILLLVVLCSTQSLHAQRSDIRVHDPVMAKHDGTYYLFCTGMGIDVFSSGDMKNWKREAPVFDKAPEWTNNVVPDFSGHIWAPDIHFYEGKYYLYYSVSAFAKNTSAIGVATNTTLNPQSSDFKWEDRGIVVHSVPNRDLWNAIDPNIIEGKDGTAWMSFGSFWEGLKMVKLSDDRTSIAEPQVWHTIAKRERSPFLADAEPGDAALEAPFIFKKGDLYYLFVSWDYCCRGENSTYKVVVGRSGDITGPFYDQSGKSMAKGGGTLVIEGNKDWAGAGHNSAYTFDGNDYFIFHAYDANDKGHSKLKVAEMSWTEDGWPVIDPKILSASNQ</sequence>
<dbReference type="InterPro" id="IPR016840">
    <property type="entry name" value="Glyco_hydro_43_endo_a_Ara-ase"/>
</dbReference>
<name>A0ABQ1M2R2_9BACT</name>
<protein>
    <submittedName>
        <fullName evidence="7">Extracellular endo-alpha-(1-&gt;5)-L-arabinanase 1</fullName>
    </submittedName>
</protein>
<dbReference type="Gene3D" id="2.115.10.20">
    <property type="entry name" value="Glycosyl hydrolase domain, family 43"/>
    <property type="match status" value="1"/>
</dbReference>
<feature type="signal peptide" evidence="6">
    <location>
        <begin position="1"/>
        <end position="25"/>
    </location>
</feature>
<evidence type="ECO:0000256" key="4">
    <source>
        <dbReference type="ARBA" id="ARBA00023295"/>
    </source>
</evidence>
<evidence type="ECO:0000256" key="6">
    <source>
        <dbReference type="SAM" id="SignalP"/>
    </source>
</evidence>
<dbReference type="InterPro" id="IPR006710">
    <property type="entry name" value="Glyco_hydro_43"/>
</dbReference>
<keyword evidence="8" id="KW-1185">Reference proteome</keyword>
<dbReference type="InterPro" id="IPR023296">
    <property type="entry name" value="Glyco_hydro_beta-prop_sf"/>
</dbReference>
<evidence type="ECO:0000313" key="7">
    <source>
        <dbReference type="EMBL" id="GGC32731.1"/>
    </source>
</evidence>
<dbReference type="InterPro" id="IPR050727">
    <property type="entry name" value="GH43_arabinanases"/>
</dbReference>
<keyword evidence="4 5" id="KW-0326">Glycosidase</keyword>
<evidence type="ECO:0000256" key="3">
    <source>
        <dbReference type="ARBA" id="ARBA00022801"/>
    </source>
</evidence>
<dbReference type="RefSeq" id="WP_229712546.1">
    <property type="nucleotide sequence ID" value="NZ_BAABHU010000005.1"/>
</dbReference>
<dbReference type="SUPFAM" id="SSF75005">
    <property type="entry name" value="Arabinanase/levansucrase/invertase"/>
    <property type="match status" value="1"/>
</dbReference>
<evidence type="ECO:0000256" key="1">
    <source>
        <dbReference type="ARBA" id="ARBA00004834"/>
    </source>
</evidence>
<accession>A0ABQ1M2R2</accession>
<evidence type="ECO:0000313" key="8">
    <source>
        <dbReference type="Proteomes" id="UP000636010"/>
    </source>
</evidence>
<evidence type="ECO:0000256" key="5">
    <source>
        <dbReference type="PIRNR" id="PIRNR026534"/>
    </source>
</evidence>
<dbReference type="Proteomes" id="UP000636010">
    <property type="component" value="Unassembled WGS sequence"/>
</dbReference>
<organism evidence="7 8">
    <name type="scientific">Marivirga lumbricoides</name>
    <dbReference type="NCBI Taxonomy" id="1046115"/>
    <lineage>
        <taxon>Bacteria</taxon>
        <taxon>Pseudomonadati</taxon>
        <taxon>Bacteroidota</taxon>
        <taxon>Cytophagia</taxon>
        <taxon>Cytophagales</taxon>
        <taxon>Marivirgaceae</taxon>
        <taxon>Marivirga</taxon>
    </lineage>
</organism>
<dbReference type="PANTHER" id="PTHR43301">
    <property type="entry name" value="ARABINAN ENDO-1,5-ALPHA-L-ARABINOSIDASE"/>
    <property type="match status" value="1"/>
</dbReference>
<dbReference type="PIRSF" id="PIRSF026534">
    <property type="entry name" value="Endo_alpha-L-arabinosidase"/>
    <property type="match status" value="1"/>
</dbReference>
<dbReference type="PANTHER" id="PTHR43301:SF3">
    <property type="entry name" value="ARABINAN ENDO-1,5-ALPHA-L-ARABINOSIDASE A-RELATED"/>
    <property type="match status" value="1"/>
</dbReference>
<comment type="pathway">
    <text evidence="1 5">Glycan metabolism; L-arabinan degradation.</text>
</comment>
<proteinExistence type="inferred from homology"/>
<evidence type="ECO:0000256" key="2">
    <source>
        <dbReference type="ARBA" id="ARBA00009865"/>
    </source>
</evidence>
<comment type="similarity">
    <text evidence="2 5">Belongs to the glycosyl hydrolase 43 family.</text>
</comment>
<feature type="chain" id="PRO_5045276828" evidence="6">
    <location>
        <begin position="26"/>
        <end position="339"/>
    </location>
</feature>
<dbReference type="EMBL" id="BMEC01000005">
    <property type="protein sequence ID" value="GGC32731.1"/>
    <property type="molecule type" value="Genomic_DNA"/>
</dbReference>
<dbReference type="CDD" id="cd18830">
    <property type="entry name" value="GH43_CjArb43A-like"/>
    <property type="match status" value="1"/>
</dbReference>
<reference evidence="8" key="1">
    <citation type="journal article" date="2019" name="Int. J. Syst. Evol. Microbiol.">
        <title>The Global Catalogue of Microorganisms (GCM) 10K type strain sequencing project: providing services to taxonomists for standard genome sequencing and annotation.</title>
        <authorList>
            <consortium name="The Broad Institute Genomics Platform"/>
            <consortium name="The Broad Institute Genome Sequencing Center for Infectious Disease"/>
            <person name="Wu L."/>
            <person name="Ma J."/>
        </authorList>
    </citation>
    <scope>NUCLEOTIDE SEQUENCE [LARGE SCALE GENOMIC DNA]</scope>
    <source>
        <strain evidence="8">CGMCC 1.10832</strain>
    </source>
</reference>
<comment type="caution">
    <text evidence="7">The sequence shown here is derived from an EMBL/GenBank/DDBJ whole genome shotgun (WGS) entry which is preliminary data.</text>
</comment>
<dbReference type="Pfam" id="PF04616">
    <property type="entry name" value="Glyco_hydro_43"/>
    <property type="match status" value="1"/>
</dbReference>